<reference evidence="2 3" key="1">
    <citation type="submission" date="2023-05" db="EMBL/GenBank/DDBJ databases">
        <title>YMD87, complete Genome.</title>
        <authorList>
            <person name="Zhang J."/>
            <person name="Xu X."/>
        </authorList>
    </citation>
    <scope>NUCLEOTIDE SEQUENCE [LARGE SCALE GENOMIC DNA]</scope>
    <source>
        <strain evidence="2 3">YMD87</strain>
    </source>
</reference>
<evidence type="ECO:0000256" key="1">
    <source>
        <dbReference type="SAM" id="SignalP"/>
    </source>
</evidence>
<keyword evidence="3" id="KW-1185">Reference proteome</keyword>
<sequence>MRLPLMFACAAMLAAPVHAQEATADCDAQMVVVMKAVDARRAGDSADAARDKLRAEYDQTAADMLIEFVYGVPEAQIDEIEPAYRAQCEAM</sequence>
<feature type="chain" id="PRO_5046173275" evidence="1">
    <location>
        <begin position="20"/>
        <end position="91"/>
    </location>
</feature>
<keyword evidence="1" id="KW-0732">Signal</keyword>
<proteinExistence type="predicted"/>
<feature type="signal peptide" evidence="1">
    <location>
        <begin position="1"/>
        <end position="19"/>
    </location>
</feature>
<evidence type="ECO:0000313" key="3">
    <source>
        <dbReference type="Proteomes" id="UP001241605"/>
    </source>
</evidence>
<gene>
    <name evidence="2" type="ORF">QF118_18270</name>
</gene>
<dbReference type="Proteomes" id="UP001241605">
    <property type="component" value="Chromosome"/>
</dbReference>
<evidence type="ECO:0000313" key="2">
    <source>
        <dbReference type="EMBL" id="WGW03837.1"/>
    </source>
</evidence>
<dbReference type="EMBL" id="CP124616">
    <property type="protein sequence ID" value="WGW03837.1"/>
    <property type="molecule type" value="Genomic_DNA"/>
</dbReference>
<protein>
    <submittedName>
        <fullName evidence="2">Uncharacterized protein</fullName>
    </submittedName>
</protein>
<accession>A0ABY8QJ63</accession>
<organism evidence="2 3">
    <name type="scientific">Tropicibacter oceani</name>
    <dbReference type="NCBI Taxonomy" id="3058420"/>
    <lineage>
        <taxon>Bacteria</taxon>
        <taxon>Pseudomonadati</taxon>
        <taxon>Pseudomonadota</taxon>
        <taxon>Alphaproteobacteria</taxon>
        <taxon>Rhodobacterales</taxon>
        <taxon>Roseobacteraceae</taxon>
        <taxon>Tropicibacter</taxon>
    </lineage>
</organism>
<dbReference type="RefSeq" id="WP_282300467.1">
    <property type="nucleotide sequence ID" value="NZ_CP124616.1"/>
</dbReference>
<name>A0ABY8QJ63_9RHOB</name>